<dbReference type="AlphaFoldDB" id="A0A0F9F6M9"/>
<reference evidence="2" key="1">
    <citation type="journal article" date="2015" name="Nature">
        <title>Complex archaea that bridge the gap between prokaryotes and eukaryotes.</title>
        <authorList>
            <person name="Spang A."/>
            <person name="Saw J.H."/>
            <person name="Jorgensen S.L."/>
            <person name="Zaremba-Niedzwiedzka K."/>
            <person name="Martijn J."/>
            <person name="Lind A.E."/>
            <person name="van Eijk R."/>
            <person name="Schleper C."/>
            <person name="Guy L."/>
            <person name="Ettema T.J."/>
        </authorList>
    </citation>
    <scope>NUCLEOTIDE SEQUENCE</scope>
</reference>
<organism evidence="2">
    <name type="scientific">marine sediment metagenome</name>
    <dbReference type="NCBI Taxonomy" id="412755"/>
    <lineage>
        <taxon>unclassified sequences</taxon>
        <taxon>metagenomes</taxon>
        <taxon>ecological metagenomes</taxon>
    </lineage>
</organism>
<feature type="region of interest" description="Disordered" evidence="1">
    <location>
        <begin position="35"/>
        <end position="69"/>
    </location>
</feature>
<gene>
    <name evidence="2" type="ORF">LCGC14_2067790</name>
</gene>
<sequence>MKIRLLTDIAGPDSFHGMGEEVELDDATSVRLINTKQAEAVRTPAPKRERSTSKKARRRRRATTSEDDE</sequence>
<proteinExistence type="predicted"/>
<accession>A0A0F9F6M9</accession>
<feature type="compositionally biased region" description="Basic residues" evidence="1">
    <location>
        <begin position="53"/>
        <end position="62"/>
    </location>
</feature>
<evidence type="ECO:0000256" key="1">
    <source>
        <dbReference type="SAM" id="MobiDB-lite"/>
    </source>
</evidence>
<comment type="caution">
    <text evidence="2">The sequence shown here is derived from an EMBL/GenBank/DDBJ whole genome shotgun (WGS) entry which is preliminary data.</text>
</comment>
<name>A0A0F9F6M9_9ZZZZ</name>
<protein>
    <submittedName>
        <fullName evidence="2">Uncharacterized protein</fullName>
    </submittedName>
</protein>
<dbReference type="EMBL" id="LAZR01024743">
    <property type="protein sequence ID" value="KKL74146.1"/>
    <property type="molecule type" value="Genomic_DNA"/>
</dbReference>
<evidence type="ECO:0000313" key="2">
    <source>
        <dbReference type="EMBL" id="KKL74146.1"/>
    </source>
</evidence>